<evidence type="ECO:0000313" key="8">
    <source>
        <dbReference type="Proteomes" id="UP001519307"/>
    </source>
</evidence>
<proteinExistence type="inferred from homology"/>
<dbReference type="SUPFAM" id="SSF51064">
    <property type="entry name" value="Head domain of nucleotide exchange factor GrpE"/>
    <property type="match status" value="1"/>
</dbReference>
<comment type="similarity">
    <text evidence="1 3 5">Belongs to the GrpE family.</text>
</comment>
<feature type="compositionally biased region" description="Acidic residues" evidence="6">
    <location>
        <begin position="23"/>
        <end position="39"/>
    </location>
</feature>
<protein>
    <recommendedName>
        <fullName evidence="3 4">Protein GrpE</fullName>
    </recommendedName>
    <alternativeName>
        <fullName evidence="3">HSP-70 cofactor</fullName>
    </alternativeName>
</protein>
<organism evidence="7 8">
    <name type="scientific">Clostridium algifaecis</name>
    <dbReference type="NCBI Taxonomy" id="1472040"/>
    <lineage>
        <taxon>Bacteria</taxon>
        <taxon>Bacillati</taxon>
        <taxon>Bacillota</taxon>
        <taxon>Clostridia</taxon>
        <taxon>Eubacteriales</taxon>
        <taxon>Clostridiaceae</taxon>
        <taxon>Clostridium</taxon>
    </lineage>
</organism>
<keyword evidence="2 3" id="KW-0143">Chaperone</keyword>
<dbReference type="Proteomes" id="UP001519307">
    <property type="component" value="Unassembled WGS sequence"/>
</dbReference>
<dbReference type="NCBIfam" id="NF010738">
    <property type="entry name" value="PRK14140.1"/>
    <property type="match status" value="1"/>
</dbReference>
<evidence type="ECO:0000256" key="2">
    <source>
        <dbReference type="ARBA" id="ARBA00023186"/>
    </source>
</evidence>
<dbReference type="InterPro" id="IPR013805">
    <property type="entry name" value="GrpE_CC"/>
</dbReference>
<dbReference type="PANTHER" id="PTHR21237">
    <property type="entry name" value="GRPE PROTEIN"/>
    <property type="match status" value="1"/>
</dbReference>
<dbReference type="PRINTS" id="PR00773">
    <property type="entry name" value="GRPEPROTEIN"/>
</dbReference>
<evidence type="ECO:0000256" key="5">
    <source>
        <dbReference type="RuleBase" id="RU004478"/>
    </source>
</evidence>
<comment type="caution">
    <text evidence="7">The sequence shown here is derived from an EMBL/GenBank/DDBJ whole genome shotgun (WGS) entry which is preliminary data.</text>
</comment>
<dbReference type="CDD" id="cd00446">
    <property type="entry name" value="GrpE"/>
    <property type="match status" value="1"/>
</dbReference>
<dbReference type="PANTHER" id="PTHR21237:SF23">
    <property type="entry name" value="GRPE PROTEIN HOMOLOG, MITOCHONDRIAL"/>
    <property type="match status" value="1"/>
</dbReference>
<comment type="function">
    <text evidence="3 4">Participates actively in the response to hyperosmotic and heat shock by preventing the aggregation of stress-denatured proteins, in association with DnaK and GrpE. It is the nucleotide exchange factor for DnaK and may function as a thermosensor. Unfolded proteins bind initially to DnaJ; upon interaction with the DnaJ-bound protein, DnaK hydrolyzes its bound ATP, resulting in the formation of a stable complex. GrpE releases ADP from DnaK; ATP binding to DnaK triggers the release of the substrate protein, thus completing the reaction cycle. Several rounds of ATP-dependent interactions between DnaJ, DnaK and GrpE are required for fully efficient folding.</text>
</comment>
<dbReference type="InterPro" id="IPR000740">
    <property type="entry name" value="GrpE"/>
</dbReference>
<evidence type="ECO:0000256" key="4">
    <source>
        <dbReference type="RuleBase" id="RU000639"/>
    </source>
</evidence>
<evidence type="ECO:0000256" key="3">
    <source>
        <dbReference type="HAMAP-Rule" id="MF_01151"/>
    </source>
</evidence>
<dbReference type="EMBL" id="JAGGLM010000009">
    <property type="protein sequence ID" value="MBP2033030.1"/>
    <property type="molecule type" value="Genomic_DNA"/>
</dbReference>
<evidence type="ECO:0000313" key="7">
    <source>
        <dbReference type="EMBL" id="MBP2033030.1"/>
    </source>
</evidence>
<feature type="region of interest" description="Disordered" evidence="6">
    <location>
        <begin position="1"/>
        <end position="73"/>
    </location>
</feature>
<gene>
    <name evidence="3" type="primary">grpE</name>
    <name evidence="7" type="ORF">J2Z42_001709</name>
</gene>
<dbReference type="NCBIfam" id="NF010757">
    <property type="entry name" value="PRK14160.1"/>
    <property type="match status" value="1"/>
</dbReference>
<dbReference type="HAMAP" id="MF_01151">
    <property type="entry name" value="GrpE"/>
    <property type="match status" value="1"/>
</dbReference>
<feature type="compositionally biased region" description="Basic and acidic residues" evidence="6">
    <location>
        <begin position="40"/>
        <end position="73"/>
    </location>
</feature>
<reference evidence="7 8" key="1">
    <citation type="submission" date="2021-03" db="EMBL/GenBank/DDBJ databases">
        <title>Genomic Encyclopedia of Type Strains, Phase IV (KMG-IV): sequencing the most valuable type-strain genomes for metagenomic binning, comparative biology and taxonomic classification.</title>
        <authorList>
            <person name="Goeker M."/>
        </authorList>
    </citation>
    <scope>NUCLEOTIDE SEQUENCE [LARGE SCALE GENOMIC DNA]</scope>
    <source>
        <strain evidence="7 8">DSM 28783</strain>
    </source>
</reference>
<dbReference type="PROSITE" id="PS01071">
    <property type="entry name" value="GRPE"/>
    <property type="match status" value="1"/>
</dbReference>
<evidence type="ECO:0000256" key="6">
    <source>
        <dbReference type="SAM" id="MobiDB-lite"/>
    </source>
</evidence>
<comment type="subcellular location">
    <subcellularLocation>
        <location evidence="3">Cytoplasm</location>
    </subcellularLocation>
</comment>
<dbReference type="Gene3D" id="3.90.20.20">
    <property type="match status" value="1"/>
</dbReference>
<dbReference type="InterPro" id="IPR009012">
    <property type="entry name" value="GrpE_head"/>
</dbReference>
<keyword evidence="3" id="KW-0963">Cytoplasm</keyword>
<accession>A0ABS4KSM2</accession>
<dbReference type="SUPFAM" id="SSF58014">
    <property type="entry name" value="Coiled-coil domain of nucleotide exchange factor GrpE"/>
    <property type="match status" value="1"/>
</dbReference>
<dbReference type="Pfam" id="PF01025">
    <property type="entry name" value="GrpE"/>
    <property type="match status" value="1"/>
</dbReference>
<sequence length="214" mass="25051">MFKKKEDCKNNINENDDLKKDLEDNEEETLDDTDVQEDKDDNKDSSKNNEQELKKDELIKNISSENEKLKNENKKAKNELEALKDRLARVTAEYDNFRKRTAKEKEKIYTEACEDILKQMLPVLDNLERAISVEGNMDDLKQGIDMTMKQFNDAFKKLNVEEIPTDGQFDPHIHSAVMHIEDESYEENSIVEVFQKGYKREDKVIRPSMVKVAN</sequence>
<comment type="subunit">
    <text evidence="3">Homodimer.</text>
</comment>
<name>A0ABS4KSM2_9CLOT</name>
<dbReference type="RefSeq" id="WP_209702184.1">
    <property type="nucleotide sequence ID" value="NZ_JAGGLM010000009.1"/>
</dbReference>
<evidence type="ECO:0000256" key="1">
    <source>
        <dbReference type="ARBA" id="ARBA00009054"/>
    </source>
</evidence>
<keyword evidence="3 4" id="KW-0346">Stress response</keyword>
<keyword evidence="8" id="KW-1185">Reference proteome</keyword>
<dbReference type="Gene3D" id="2.30.22.10">
    <property type="entry name" value="Head domain of nucleotide exchange factor GrpE"/>
    <property type="match status" value="1"/>
</dbReference>